<feature type="region of interest" description="Disordered" evidence="1">
    <location>
        <begin position="269"/>
        <end position="307"/>
    </location>
</feature>
<reference evidence="3 4" key="1">
    <citation type="journal article" date="2019" name="New Phytol.">
        <title>Comparative genomics reveals unique wood-decay strategies and fruiting body development in the Schizophyllaceae.</title>
        <authorList>
            <person name="Almasi E."/>
            <person name="Sahu N."/>
            <person name="Krizsan K."/>
            <person name="Balint B."/>
            <person name="Kovacs G.M."/>
            <person name="Kiss B."/>
            <person name="Cseklye J."/>
            <person name="Drula E."/>
            <person name="Henrissat B."/>
            <person name="Nagy I."/>
            <person name="Chovatia M."/>
            <person name="Adam C."/>
            <person name="LaButti K."/>
            <person name="Lipzen A."/>
            <person name="Riley R."/>
            <person name="Grigoriev I.V."/>
            <person name="Nagy L.G."/>
        </authorList>
    </citation>
    <scope>NUCLEOTIDE SEQUENCE [LARGE SCALE GENOMIC DNA]</scope>
    <source>
        <strain evidence="3 4">NL-1724</strain>
    </source>
</reference>
<organism evidence="3 4">
    <name type="scientific">Schizophyllum amplum</name>
    <dbReference type="NCBI Taxonomy" id="97359"/>
    <lineage>
        <taxon>Eukaryota</taxon>
        <taxon>Fungi</taxon>
        <taxon>Dikarya</taxon>
        <taxon>Basidiomycota</taxon>
        <taxon>Agaricomycotina</taxon>
        <taxon>Agaricomycetes</taxon>
        <taxon>Agaricomycetidae</taxon>
        <taxon>Agaricales</taxon>
        <taxon>Schizophyllaceae</taxon>
        <taxon>Schizophyllum</taxon>
    </lineage>
</organism>
<sequence length="456" mass="49642">MATTVRSPSVQSFASAESMSIPATSTPGSPLMQPVSACETVMPHVPALALEDEFKLKARHDRFYLKDGNLTFEVGDGTLYNVHRYFFENYAPKFATDHLSDAETEVVRLPDVANVDFQRFLSMIYPTELGKCDIQTVDEWTSVLRLATKWSVSSLRELAIQEIAPKASAIDKVVIAREFDLGKAWLLPAFTAICSAPKWLEYEEAERLGLRTVVDIGRIREQSGADVRTKHNVDVAQAVLATPSLVPHICDEAESTSRGEHLTAHAAPVATSDAGLAETTGDTSDMRSAREETAPEPTVGIAHGEASGVLGTPDNYENDIGNSFASPLDHALEALRLVERQPEIGAPREGPRPETRADMIVKHLIESDALQLDVSVSLGTPIALARIEQRIALLIAEQISKCSVRPYSRSNEASKISVLTVYVARGSSYGSSKGKMQMEPGKPAVMARSLRDTLTK</sequence>
<dbReference type="InterPro" id="IPR011333">
    <property type="entry name" value="SKP1/BTB/POZ_sf"/>
</dbReference>
<dbReference type="SUPFAM" id="SSF54695">
    <property type="entry name" value="POZ domain"/>
    <property type="match status" value="1"/>
</dbReference>
<dbReference type="Proteomes" id="UP000320762">
    <property type="component" value="Unassembled WGS sequence"/>
</dbReference>
<dbReference type="InterPro" id="IPR000210">
    <property type="entry name" value="BTB/POZ_dom"/>
</dbReference>
<protein>
    <recommendedName>
        <fullName evidence="2">BTB domain-containing protein</fullName>
    </recommendedName>
</protein>
<gene>
    <name evidence="3" type="ORF">BD626DRAFT_562703</name>
</gene>
<dbReference type="Gene3D" id="3.30.710.10">
    <property type="entry name" value="Potassium Channel Kv1.1, Chain A"/>
    <property type="match status" value="1"/>
</dbReference>
<evidence type="ECO:0000256" key="1">
    <source>
        <dbReference type="SAM" id="MobiDB-lite"/>
    </source>
</evidence>
<dbReference type="OrthoDB" id="2367075at2759"/>
<evidence type="ECO:0000259" key="2">
    <source>
        <dbReference type="Pfam" id="PF00651"/>
    </source>
</evidence>
<dbReference type="Pfam" id="PF00651">
    <property type="entry name" value="BTB"/>
    <property type="match status" value="1"/>
</dbReference>
<comment type="caution">
    <text evidence="3">The sequence shown here is derived from an EMBL/GenBank/DDBJ whole genome shotgun (WGS) entry which is preliminary data.</text>
</comment>
<dbReference type="EMBL" id="VDMD01000001">
    <property type="protein sequence ID" value="TRM68877.1"/>
    <property type="molecule type" value="Genomic_DNA"/>
</dbReference>
<accession>A0A550CVQ7</accession>
<dbReference type="AlphaFoldDB" id="A0A550CVQ7"/>
<keyword evidence="4" id="KW-1185">Reference proteome</keyword>
<proteinExistence type="predicted"/>
<feature type="compositionally biased region" description="Basic and acidic residues" evidence="1">
    <location>
        <begin position="284"/>
        <end position="293"/>
    </location>
</feature>
<name>A0A550CVQ7_9AGAR</name>
<feature type="region of interest" description="Disordered" evidence="1">
    <location>
        <begin position="430"/>
        <end position="456"/>
    </location>
</feature>
<evidence type="ECO:0000313" key="4">
    <source>
        <dbReference type="Proteomes" id="UP000320762"/>
    </source>
</evidence>
<evidence type="ECO:0000313" key="3">
    <source>
        <dbReference type="EMBL" id="TRM68877.1"/>
    </source>
</evidence>
<dbReference type="STRING" id="97359.A0A550CVQ7"/>
<feature type="domain" description="BTB" evidence="2">
    <location>
        <begin position="70"/>
        <end position="159"/>
    </location>
</feature>